<name>A0A081N851_9GAMM</name>
<evidence type="ECO:0000313" key="2">
    <source>
        <dbReference type="Proteomes" id="UP000028006"/>
    </source>
</evidence>
<sequence length="335" mass="38346">MASWFAKELLFFLSLASMTQVEPPVPQFTRSQGIDDTEYKVLWHEQITSEQTTSEHIASEQTTSEQITSEQWRRFDDERLSLSGWSVPHLTIRQYNDLAGWSCGPDAITRAVALVTGKKPFNSGIQYTRFALGLPKGLGVYHDHQYDHVMPFNSYGLTVAYYPLWMLNIPQKLQGFLSGLKLKTGAPPQWLAQYMTAYAKAGNGMSGLEFDYFGTDDFDALWQQVVLHLDKRHGVIPLVATGALQWHYLNIVGYNPDDRQVLMQDYDRLKKWSIARLQALMYMGFNDQYYQPAEYAAYAVGGLVNWLSTVNYYNVIFVRPKGDRTGHPEIVHFND</sequence>
<dbReference type="RefSeq" id="WP_034874583.1">
    <property type="nucleotide sequence ID" value="NZ_JOKG01000002.1"/>
</dbReference>
<dbReference type="EMBL" id="JOKG01000002">
    <property type="protein sequence ID" value="KEQ14624.1"/>
    <property type="molecule type" value="Genomic_DNA"/>
</dbReference>
<evidence type="ECO:0000313" key="1">
    <source>
        <dbReference type="EMBL" id="KEQ14624.1"/>
    </source>
</evidence>
<accession>A0A081N851</accession>
<dbReference type="AlphaFoldDB" id="A0A081N851"/>
<protein>
    <submittedName>
        <fullName evidence="1">Uncharacterized protein</fullName>
    </submittedName>
</protein>
<organism evidence="1 2">
    <name type="scientific">Endozoicomonas montiporae</name>
    <dbReference type="NCBI Taxonomy" id="1027273"/>
    <lineage>
        <taxon>Bacteria</taxon>
        <taxon>Pseudomonadati</taxon>
        <taxon>Pseudomonadota</taxon>
        <taxon>Gammaproteobacteria</taxon>
        <taxon>Oceanospirillales</taxon>
        <taxon>Endozoicomonadaceae</taxon>
        <taxon>Endozoicomonas</taxon>
    </lineage>
</organism>
<keyword evidence="2" id="KW-1185">Reference proteome</keyword>
<reference evidence="1 2" key="1">
    <citation type="submission" date="2014-06" db="EMBL/GenBank/DDBJ databases">
        <title>Whole Genome Sequences of Three Symbiotic Endozoicomonas Bacteria.</title>
        <authorList>
            <person name="Neave M.J."/>
            <person name="Apprill A."/>
            <person name="Voolstra C.R."/>
        </authorList>
    </citation>
    <scope>NUCLEOTIDE SEQUENCE [LARGE SCALE GENOMIC DNA]</scope>
    <source>
        <strain evidence="1 2">LMG 24815</strain>
    </source>
</reference>
<proteinExistence type="predicted"/>
<dbReference type="Proteomes" id="UP000028006">
    <property type="component" value="Unassembled WGS sequence"/>
</dbReference>
<gene>
    <name evidence="1" type="ORF">GZ77_09905</name>
</gene>
<comment type="caution">
    <text evidence="1">The sequence shown here is derived from an EMBL/GenBank/DDBJ whole genome shotgun (WGS) entry which is preliminary data.</text>
</comment>